<evidence type="ECO:0000256" key="12">
    <source>
        <dbReference type="ARBA" id="ARBA00023317"/>
    </source>
</evidence>
<dbReference type="GO" id="GO:0030955">
    <property type="term" value="F:potassium ion binding"/>
    <property type="evidence" value="ECO:0007669"/>
    <property type="project" value="InterPro"/>
</dbReference>
<name>A0A507FQB9_9FUNG</name>
<dbReference type="SUPFAM" id="SSF57756">
    <property type="entry name" value="Retrovirus zinc finger-like domains"/>
    <property type="match status" value="1"/>
</dbReference>
<dbReference type="InterPro" id="IPR036918">
    <property type="entry name" value="Pyrv_Knase_C_sf"/>
</dbReference>
<keyword evidence="5 16" id="KW-0808">Transferase</keyword>
<keyword evidence="11 16" id="KW-0324">Glycolysis</keyword>
<keyword evidence="12 20" id="KW-0670">Pyruvate</keyword>
<dbReference type="OrthoDB" id="108365at2759"/>
<keyword evidence="10 16" id="KW-0460">Magnesium</keyword>
<dbReference type="GO" id="GO:0016301">
    <property type="term" value="F:kinase activity"/>
    <property type="evidence" value="ECO:0007669"/>
    <property type="project" value="UniProtKB-KW"/>
</dbReference>
<feature type="domain" description="RRM" evidence="18">
    <location>
        <begin position="229"/>
        <end position="306"/>
    </location>
</feature>
<keyword evidence="21" id="KW-1185">Reference proteome</keyword>
<evidence type="ECO:0000256" key="4">
    <source>
        <dbReference type="ARBA" id="ARBA00012142"/>
    </source>
</evidence>
<dbReference type="PRINTS" id="PR01050">
    <property type="entry name" value="PYRUVTKNASE"/>
</dbReference>
<dbReference type="GO" id="GO:0004743">
    <property type="term" value="F:pyruvate kinase activity"/>
    <property type="evidence" value="ECO:0007669"/>
    <property type="project" value="UniProtKB-EC"/>
</dbReference>
<keyword evidence="7" id="KW-0547">Nucleotide-binding</keyword>
<evidence type="ECO:0000256" key="13">
    <source>
        <dbReference type="ARBA" id="ARBA00048152"/>
    </source>
</evidence>
<evidence type="ECO:0000259" key="18">
    <source>
        <dbReference type="PROSITE" id="PS50102"/>
    </source>
</evidence>
<comment type="cofactor">
    <cofactor evidence="1">
        <name>K(+)</name>
        <dbReference type="ChEBI" id="CHEBI:29103"/>
    </cofactor>
</comment>
<organism evidence="20 21">
    <name type="scientific">Chytriomyces confervae</name>
    <dbReference type="NCBI Taxonomy" id="246404"/>
    <lineage>
        <taxon>Eukaryota</taxon>
        <taxon>Fungi</taxon>
        <taxon>Fungi incertae sedis</taxon>
        <taxon>Chytridiomycota</taxon>
        <taxon>Chytridiomycota incertae sedis</taxon>
        <taxon>Chytridiomycetes</taxon>
        <taxon>Chytridiales</taxon>
        <taxon>Chytriomycetaceae</taxon>
        <taxon>Chytriomyces</taxon>
    </lineage>
</organism>
<keyword evidence="8 16" id="KW-0418">Kinase</keyword>
<dbReference type="NCBIfam" id="NF004491">
    <property type="entry name" value="PRK05826.1"/>
    <property type="match status" value="1"/>
</dbReference>
<dbReference type="Gene3D" id="4.10.60.10">
    <property type="entry name" value="Zinc finger, CCHC-type"/>
    <property type="match status" value="1"/>
</dbReference>
<comment type="caution">
    <text evidence="20">The sequence shown here is derived from an EMBL/GenBank/DDBJ whole genome shotgun (WGS) entry which is preliminary data.</text>
</comment>
<dbReference type="FunFam" id="3.30.70.330:FF:000232">
    <property type="entry name" value="RNA-binding domain-containing protein"/>
    <property type="match status" value="1"/>
</dbReference>
<dbReference type="InterPro" id="IPR000504">
    <property type="entry name" value="RRM_dom"/>
</dbReference>
<dbReference type="InterPro" id="IPR035979">
    <property type="entry name" value="RBD_domain_sf"/>
</dbReference>
<comment type="pathway">
    <text evidence="2 16">Carbohydrate degradation; glycolysis; pyruvate from D-glyceraldehyde 3-phosphate: step 5/5.</text>
</comment>
<comment type="similarity">
    <text evidence="3 16">Belongs to the pyruvate kinase family.</text>
</comment>
<feature type="compositionally biased region" description="Gly residues" evidence="17">
    <location>
        <begin position="112"/>
        <end position="125"/>
    </location>
</feature>
<feature type="domain" description="RRM" evidence="18">
    <location>
        <begin position="130"/>
        <end position="207"/>
    </location>
</feature>
<dbReference type="Proteomes" id="UP000320333">
    <property type="component" value="Unassembled WGS sequence"/>
</dbReference>
<dbReference type="InterPro" id="IPR011037">
    <property type="entry name" value="Pyrv_Knase-like_insert_dom_sf"/>
</dbReference>
<dbReference type="Gene3D" id="3.40.1380.20">
    <property type="entry name" value="Pyruvate kinase, C-terminal domain"/>
    <property type="match status" value="1"/>
</dbReference>
<dbReference type="GO" id="GO:0000287">
    <property type="term" value="F:magnesium ion binding"/>
    <property type="evidence" value="ECO:0007669"/>
    <property type="project" value="InterPro"/>
</dbReference>
<evidence type="ECO:0000313" key="20">
    <source>
        <dbReference type="EMBL" id="TPX77526.1"/>
    </source>
</evidence>
<dbReference type="Gene3D" id="3.30.70.330">
    <property type="match status" value="2"/>
</dbReference>
<dbReference type="SMART" id="SM00360">
    <property type="entry name" value="RRM"/>
    <property type="match status" value="2"/>
</dbReference>
<dbReference type="Pfam" id="PF00224">
    <property type="entry name" value="PK"/>
    <property type="match status" value="2"/>
</dbReference>
<dbReference type="GO" id="GO:0005524">
    <property type="term" value="F:ATP binding"/>
    <property type="evidence" value="ECO:0007669"/>
    <property type="project" value="UniProtKB-KW"/>
</dbReference>
<dbReference type="UniPathway" id="UPA00109">
    <property type="reaction ID" value="UER00188"/>
</dbReference>
<dbReference type="PROSITE" id="PS50158">
    <property type="entry name" value="ZF_CCHC"/>
    <property type="match status" value="1"/>
</dbReference>
<dbReference type="SMART" id="SM00343">
    <property type="entry name" value="ZnF_C2HC"/>
    <property type="match status" value="1"/>
</dbReference>
<keyword evidence="14" id="KW-0862">Zinc</keyword>
<dbReference type="InterPro" id="IPR036875">
    <property type="entry name" value="Znf_CCHC_sf"/>
</dbReference>
<evidence type="ECO:0000256" key="17">
    <source>
        <dbReference type="SAM" id="MobiDB-lite"/>
    </source>
</evidence>
<feature type="region of interest" description="Disordered" evidence="17">
    <location>
        <begin position="31"/>
        <end position="126"/>
    </location>
</feature>
<feature type="compositionally biased region" description="Polar residues" evidence="17">
    <location>
        <begin position="32"/>
        <end position="47"/>
    </location>
</feature>
<dbReference type="SUPFAM" id="SSF50800">
    <property type="entry name" value="PK beta-barrel domain-like"/>
    <property type="match status" value="1"/>
</dbReference>
<feature type="compositionally biased region" description="Basic residues" evidence="17">
    <location>
        <begin position="49"/>
        <end position="58"/>
    </location>
</feature>
<comment type="catalytic activity">
    <reaction evidence="13 16">
        <text>pyruvate + ATP = phosphoenolpyruvate + ADP + H(+)</text>
        <dbReference type="Rhea" id="RHEA:18157"/>
        <dbReference type="ChEBI" id="CHEBI:15361"/>
        <dbReference type="ChEBI" id="CHEBI:15378"/>
        <dbReference type="ChEBI" id="CHEBI:30616"/>
        <dbReference type="ChEBI" id="CHEBI:58702"/>
        <dbReference type="ChEBI" id="CHEBI:456216"/>
        <dbReference type="EC" id="2.7.1.40"/>
    </reaction>
</comment>
<gene>
    <name evidence="20" type="ORF">CcCBS67573_g01201</name>
</gene>
<dbReference type="GO" id="GO:0003723">
    <property type="term" value="F:RNA binding"/>
    <property type="evidence" value="ECO:0007669"/>
    <property type="project" value="UniProtKB-UniRule"/>
</dbReference>
<dbReference type="EMBL" id="QEAP01000019">
    <property type="protein sequence ID" value="TPX77526.1"/>
    <property type="molecule type" value="Genomic_DNA"/>
</dbReference>
<evidence type="ECO:0000259" key="19">
    <source>
        <dbReference type="PROSITE" id="PS50158"/>
    </source>
</evidence>
<dbReference type="Pfam" id="PF00098">
    <property type="entry name" value="zf-CCHC"/>
    <property type="match status" value="1"/>
</dbReference>
<evidence type="ECO:0000256" key="7">
    <source>
        <dbReference type="ARBA" id="ARBA00022741"/>
    </source>
</evidence>
<dbReference type="Gene3D" id="2.40.33.10">
    <property type="entry name" value="PK beta-barrel domain-like"/>
    <property type="match status" value="1"/>
</dbReference>
<keyword evidence="6" id="KW-0479">Metal-binding</keyword>
<dbReference type="SUPFAM" id="SSF51621">
    <property type="entry name" value="Phosphoenolpyruvate/pyruvate domain"/>
    <property type="match status" value="1"/>
</dbReference>
<evidence type="ECO:0000256" key="1">
    <source>
        <dbReference type="ARBA" id="ARBA00001958"/>
    </source>
</evidence>
<dbReference type="PROSITE" id="PS50102">
    <property type="entry name" value="RRM"/>
    <property type="match status" value="2"/>
</dbReference>
<reference evidence="20 21" key="1">
    <citation type="journal article" date="2019" name="Sci. Rep.">
        <title>Comparative genomics of chytrid fungi reveal insights into the obligate biotrophic and pathogenic lifestyle of Synchytrium endobioticum.</title>
        <authorList>
            <person name="van de Vossenberg B.T.L.H."/>
            <person name="Warris S."/>
            <person name="Nguyen H.D.T."/>
            <person name="van Gent-Pelzer M.P.E."/>
            <person name="Joly D.L."/>
            <person name="van de Geest H.C."/>
            <person name="Bonants P.J.M."/>
            <person name="Smith D.S."/>
            <person name="Levesque C.A."/>
            <person name="van der Lee T.A.J."/>
        </authorList>
    </citation>
    <scope>NUCLEOTIDE SEQUENCE [LARGE SCALE GENOMIC DNA]</scope>
    <source>
        <strain evidence="20 21">CBS 675.73</strain>
    </source>
</reference>
<dbReference type="SUPFAM" id="SSF54928">
    <property type="entry name" value="RNA-binding domain, RBD"/>
    <property type="match status" value="2"/>
</dbReference>
<evidence type="ECO:0000256" key="6">
    <source>
        <dbReference type="ARBA" id="ARBA00022723"/>
    </source>
</evidence>
<protein>
    <recommendedName>
        <fullName evidence="4 16">Pyruvate kinase</fullName>
        <ecNumber evidence="4 16">2.7.1.40</ecNumber>
    </recommendedName>
</protein>
<evidence type="ECO:0000256" key="9">
    <source>
        <dbReference type="ARBA" id="ARBA00022840"/>
    </source>
</evidence>
<evidence type="ECO:0000256" key="15">
    <source>
        <dbReference type="PROSITE-ProRule" id="PRU00176"/>
    </source>
</evidence>
<dbReference type="InterPro" id="IPR015806">
    <property type="entry name" value="Pyrv_Knase_insert_dom_sf"/>
</dbReference>
<evidence type="ECO:0000256" key="14">
    <source>
        <dbReference type="PROSITE-ProRule" id="PRU00047"/>
    </source>
</evidence>
<dbReference type="InterPro" id="IPR015813">
    <property type="entry name" value="Pyrv/PenolPyrv_kinase-like_dom"/>
</dbReference>
<dbReference type="InterPro" id="IPR001878">
    <property type="entry name" value="Znf_CCHC"/>
</dbReference>
<dbReference type="EC" id="2.7.1.40" evidence="4 16"/>
<dbReference type="PANTHER" id="PTHR11817">
    <property type="entry name" value="PYRUVATE KINASE"/>
    <property type="match status" value="1"/>
</dbReference>
<dbReference type="Gene3D" id="3.20.20.60">
    <property type="entry name" value="Phosphoenolpyruvate-binding domains"/>
    <property type="match status" value="1"/>
</dbReference>
<evidence type="ECO:0000256" key="10">
    <source>
        <dbReference type="ARBA" id="ARBA00022842"/>
    </source>
</evidence>
<dbReference type="Pfam" id="PF00076">
    <property type="entry name" value="RRM_1"/>
    <property type="match status" value="2"/>
</dbReference>
<dbReference type="STRING" id="246404.A0A507FQB9"/>
<dbReference type="InterPro" id="IPR015793">
    <property type="entry name" value="Pyrv_Knase_brl"/>
</dbReference>
<evidence type="ECO:0000256" key="11">
    <source>
        <dbReference type="ARBA" id="ARBA00023152"/>
    </source>
</evidence>
<dbReference type="FunFam" id="2.40.33.10:FF:000001">
    <property type="entry name" value="Pyruvate kinase"/>
    <property type="match status" value="1"/>
</dbReference>
<dbReference type="InterPro" id="IPR015795">
    <property type="entry name" value="Pyrv_Knase_C"/>
</dbReference>
<keyword evidence="9" id="KW-0067">ATP-binding</keyword>
<keyword evidence="14" id="KW-0863">Zinc-finger</keyword>
<dbReference type="Pfam" id="PF02887">
    <property type="entry name" value="PK_C"/>
    <property type="match status" value="1"/>
</dbReference>
<evidence type="ECO:0000256" key="5">
    <source>
        <dbReference type="ARBA" id="ARBA00022679"/>
    </source>
</evidence>
<dbReference type="SUPFAM" id="SSF52935">
    <property type="entry name" value="PK C-terminal domain-like"/>
    <property type="match status" value="1"/>
</dbReference>
<sequence>MSRRLTGLGIAFNMSEDEQIFKISKKKWYAAQTRTSKNTSLTPTTGARSVRRIRRRSKLGTEYRRSKSPTSIRSRTPYERPGQSMGDNGEHAMGGDFDGVNGGDRDKPPALAGGGGGGSGGGGASGKKDCRVYVGNLAYEVGWQDLKDYMRKAGEVLFADVLTMPGGRSKGCGVVEYTTPEEAQRAIRELNDTPLMGRQVFVREDREADAKFGAAPRGGGGSMRGGSQNAIFVSNLPYIVAWQDLKDLFRQAGNVTRSDIHEGPDGRSKGTGLVAFETPTDVQNAISMFNGYDWHGRRIEVKEDMGHNGGGGGGDFHRGPPRSMGGYGGGGGPGGRACYKCGREGHIARSCPEGGAPMGRGGYRDYPPRRDYYDQGRGYGGGGYESRMPYGGSRPAPYGYDRGGYDDYYGGHGGRGGYGGPPGPRDAYRDYPPPRGGYDYRGPPMGMNGGGGPPYVDYSQPGREYPPPGAGGVPYKISEKTPQSTPNKQAIETTDKTNTTRMPPPQTGVSHDILHAGEQLEDEKRTKIVATLGPASIPIIKELIMAGVNVFRLNFSHVSDPETQTDVIAAIRRESSALGLPVAILGDLCGPKIRCNTFAPNPSIQLVPGTTIRLVHSTEPGNDTTITTAISQIVGEIKIGHRVLLNDGSLKLIVQERVSKDEVICKVVVGGELKAKKGINVPDMAIALPALTEKDSSDARYMYKMRLDYVALSFVQRPQDVQDLLDLFDVLKAGEAATRAAGEDLYDSGVAADDLEEDWRPHIIAKIETPHSLEVIDEIIHIADGIMVARGDLGVECSLEQVPLIQKTLIRKTNAADKPVITATQMLESMINSPVPTRAEVSDVANAVFDGTDAVMLSAECATGDFPLETVNMMASICRNAEAGSRILQGKGFSLPIYKRDKADVFYGKKKHVSEFAHCIADAAVAAATEASASAMLVFTTTSEMPIFVSKRRPTMPIVAITPTGSIYRRLSLLYGIHPVLSSGLRITTAHGSISNLRKDQDIALVPQPVEQESEAAVSKSIEGIKGALSLGLSGPRLRHTDAILALTEHDILESASAKKAGIKIGDAVCYCAGFHGPFPGLSNTVKMARFGDSVRSERAKAHWSESFARLASQMSLH</sequence>
<feature type="domain" description="CCHC-type" evidence="19">
    <location>
        <begin position="338"/>
        <end position="353"/>
    </location>
</feature>
<dbReference type="InterPro" id="IPR001697">
    <property type="entry name" value="Pyr_Knase"/>
</dbReference>
<dbReference type="GO" id="GO:0008270">
    <property type="term" value="F:zinc ion binding"/>
    <property type="evidence" value="ECO:0007669"/>
    <property type="project" value="UniProtKB-KW"/>
</dbReference>
<dbReference type="CDD" id="cd12339">
    <property type="entry name" value="RRM2_SRSF1_4_like"/>
    <property type="match status" value="1"/>
</dbReference>
<dbReference type="AlphaFoldDB" id="A0A507FQB9"/>
<dbReference type="InterPro" id="IPR012677">
    <property type="entry name" value="Nucleotide-bd_a/b_plait_sf"/>
</dbReference>
<keyword evidence="15" id="KW-0694">RNA-binding</keyword>
<dbReference type="InterPro" id="IPR040442">
    <property type="entry name" value="Pyrv_kinase-like_dom_sf"/>
</dbReference>
<evidence type="ECO:0000256" key="2">
    <source>
        <dbReference type="ARBA" id="ARBA00004997"/>
    </source>
</evidence>
<dbReference type="FunFam" id="3.30.70.330:FF:000145">
    <property type="entry name" value="Putative RNP domain-containing protein"/>
    <property type="match status" value="1"/>
</dbReference>
<accession>A0A507FQB9</accession>
<evidence type="ECO:0000256" key="16">
    <source>
        <dbReference type="RuleBase" id="RU000504"/>
    </source>
</evidence>
<proteinExistence type="inferred from homology"/>
<evidence type="ECO:0000256" key="8">
    <source>
        <dbReference type="ARBA" id="ARBA00022777"/>
    </source>
</evidence>
<evidence type="ECO:0000313" key="21">
    <source>
        <dbReference type="Proteomes" id="UP000320333"/>
    </source>
</evidence>
<evidence type="ECO:0000256" key="3">
    <source>
        <dbReference type="ARBA" id="ARBA00008663"/>
    </source>
</evidence>